<dbReference type="InterPro" id="IPR051202">
    <property type="entry name" value="Peptidase_C40"/>
</dbReference>
<evidence type="ECO:0000313" key="7">
    <source>
        <dbReference type="Proteomes" id="UP000636264"/>
    </source>
</evidence>
<dbReference type="EMBL" id="BMIF01000002">
    <property type="protein sequence ID" value="GGA58499.1"/>
    <property type="molecule type" value="Genomic_DNA"/>
</dbReference>
<gene>
    <name evidence="6" type="ORF">GCM10011385_10180</name>
</gene>
<dbReference type="Proteomes" id="UP000636264">
    <property type="component" value="Unassembled WGS sequence"/>
</dbReference>
<keyword evidence="7" id="KW-1185">Reference proteome</keyword>
<evidence type="ECO:0000256" key="4">
    <source>
        <dbReference type="ARBA" id="ARBA00022807"/>
    </source>
</evidence>
<name>A0A916W1K3_9HYPH</name>
<comment type="similarity">
    <text evidence="1">Belongs to the peptidase C40 family.</text>
</comment>
<accession>A0A916W1K3</accession>
<dbReference type="InterPro" id="IPR038765">
    <property type="entry name" value="Papain-like_cys_pep_sf"/>
</dbReference>
<keyword evidence="2" id="KW-0645">Protease</keyword>
<dbReference type="PANTHER" id="PTHR47053">
    <property type="entry name" value="MUREIN DD-ENDOPEPTIDASE MEPH-RELATED"/>
    <property type="match status" value="1"/>
</dbReference>
<dbReference type="PANTHER" id="PTHR47053:SF1">
    <property type="entry name" value="MUREIN DD-ENDOPEPTIDASE MEPH-RELATED"/>
    <property type="match status" value="1"/>
</dbReference>
<comment type="caution">
    <text evidence="6">The sequence shown here is derived from an EMBL/GenBank/DDBJ whole genome shotgun (WGS) entry which is preliminary data.</text>
</comment>
<evidence type="ECO:0000256" key="2">
    <source>
        <dbReference type="ARBA" id="ARBA00022670"/>
    </source>
</evidence>
<dbReference type="RefSeq" id="WP_188719866.1">
    <property type="nucleotide sequence ID" value="NZ_BMIF01000002.1"/>
</dbReference>
<dbReference type="InterPro" id="IPR000064">
    <property type="entry name" value="NLP_P60_dom"/>
</dbReference>
<evidence type="ECO:0000259" key="5">
    <source>
        <dbReference type="PROSITE" id="PS51935"/>
    </source>
</evidence>
<dbReference type="GO" id="GO:0008234">
    <property type="term" value="F:cysteine-type peptidase activity"/>
    <property type="evidence" value="ECO:0007669"/>
    <property type="project" value="UniProtKB-KW"/>
</dbReference>
<organism evidence="6 7">
    <name type="scientific">Nitratireductor aestuarii</name>
    <dbReference type="NCBI Taxonomy" id="1735103"/>
    <lineage>
        <taxon>Bacteria</taxon>
        <taxon>Pseudomonadati</taxon>
        <taxon>Pseudomonadota</taxon>
        <taxon>Alphaproteobacteria</taxon>
        <taxon>Hyphomicrobiales</taxon>
        <taxon>Phyllobacteriaceae</taxon>
        <taxon>Nitratireductor</taxon>
    </lineage>
</organism>
<dbReference type="Gene3D" id="3.90.1720.10">
    <property type="entry name" value="endopeptidase domain like (from Nostoc punctiforme)"/>
    <property type="match status" value="1"/>
</dbReference>
<dbReference type="GO" id="GO:0006508">
    <property type="term" value="P:proteolysis"/>
    <property type="evidence" value="ECO:0007669"/>
    <property type="project" value="UniProtKB-KW"/>
</dbReference>
<keyword evidence="3" id="KW-0378">Hydrolase</keyword>
<dbReference type="AlphaFoldDB" id="A0A916W1K3"/>
<sequence>MSESKVEKQLDRRLNAFRPDLADARLAGQVQADRYVDGETFSVGVPVARVHMAPDAASGMDTQFLHGEELKVFERRNGWAWVQAQRDSYVGYVPESSIVEGSFSATHIVCVPRTFVYPEPDLKRPVLHAHSMGALVNVVDELEVRGTRYAILDDNRAMILRHLRPLNEVSADYVSIAEQLIHTPYLWGGASGMGIDCSGLVQLSMRMAGRPVLRDTDMQVSSIGAQIDPESTPLQRGDLVFWKGHVAICTSADEIIHANGYTMQVSREPLDEAINRIEPLYGRPTLFCRP</sequence>
<keyword evidence="4" id="KW-0788">Thiol protease</keyword>
<reference evidence="6" key="2">
    <citation type="submission" date="2020-09" db="EMBL/GenBank/DDBJ databases">
        <authorList>
            <person name="Sun Q."/>
            <person name="Zhou Y."/>
        </authorList>
    </citation>
    <scope>NUCLEOTIDE SEQUENCE</scope>
    <source>
        <strain evidence="6">CGMCC 1.15320</strain>
    </source>
</reference>
<protein>
    <submittedName>
        <fullName evidence="6">Peptidase P60</fullName>
    </submittedName>
</protein>
<dbReference type="PROSITE" id="PS51935">
    <property type="entry name" value="NLPC_P60"/>
    <property type="match status" value="1"/>
</dbReference>
<evidence type="ECO:0000256" key="3">
    <source>
        <dbReference type="ARBA" id="ARBA00022801"/>
    </source>
</evidence>
<proteinExistence type="inferred from homology"/>
<dbReference type="SUPFAM" id="SSF54001">
    <property type="entry name" value="Cysteine proteinases"/>
    <property type="match status" value="1"/>
</dbReference>
<reference evidence="6" key="1">
    <citation type="journal article" date="2014" name="Int. J. Syst. Evol. Microbiol.">
        <title>Complete genome sequence of Corynebacterium casei LMG S-19264T (=DSM 44701T), isolated from a smear-ripened cheese.</title>
        <authorList>
            <consortium name="US DOE Joint Genome Institute (JGI-PGF)"/>
            <person name="Walter F."/>
            <person name="Albersmeier A."/>
            <person name="Kalinowski J."/>
            <person name="Ruckert C."/>
        </authorList>
    </citation>
    <scope>NUCLEOTIDE SEQUENCE</scope>
    <source>
        <strain evidence="6">CGMCC 1.15320</strain>
    </source>
</reference>
<feature type="domain" description="NlpC/P60" evidence="5">
    <location>
        <begin position="167"/>
        <end position="290"/>
    </location>
</feature>
<evidence type="ECO:0000313" key="6">
    <source>
        <dbReference type="EMBL" id="GGA58499.1"/>
    </source>
</evidence>
<dbReference type="Pfam" id="PF00877">
    <property type="entry name" value="NLPC_P60"/>
    <property type="match status" value="1"/>
</dbReference>
<dbReference type="InterPro" id="IPR041382">
    <property type="entry name" value="SH3_16"/>
</dbReference>
<dbReference type="Pfam" id="PF18348">
    <property type="entry name" value="SH3_16"/>
    <property type="match status" value="1"/>
</dbReference>
<dbReference type="Gene3D" id="2.30.30.40">
    <property type="entry name" value="SH3 Domains"/>
    <property type="match status" value="1"/>
</dbReference>
<evidence type="ECO:0000256" key="1">
    <source>
        <dbReference type="ARBA" id="ARBA00007074"/>
    </source>
</evidence>